<feature type="transmembrane region" description="Helical" evidence="1">
    <location>
        <begin position="87"/>
        <end position="115"/>
    </location>
</feature>
<dbReference type="OrthoDB" id="69414at2"/>
<reference evidence="3" key="1">
    <citation type="submission" date="2012-03" db="EMBL/GenBank/DDBJ databases">
        <title>Complete sequence of chromosome of Deinococcus peraridilitoris DSM 19664.</title>
        <authorList>
            <person name="Lucas S."/>
            <person name="Copeland A."/>
            <person name="Lapidus A."/>
            <person name="Glavina del Rio T."/>
            <person name="Dalin E."/>
            <person name="Tice H."/>
            <person name="Bruce D."/>
            <person name="Goodwin L."/>
            <person name="Pitluck S."/>
            <person name="Peters L."/>
            <person name="Mikhailova N."/>
            <person name="Lu M."/>
            <person name="Kyrpides N."/>
            <person name="Mavromatis K."/>
            <person name="Ivanova N."/>
            <person name="Brettin T."/>
            <person name="Detter J.C."/>
            <person name="Han C."/>
            <person name="Larimer F."/>
            <person name="Land M."/>
            <person name="Hauser L."/>
            <person name="Markowitz V."/>
            <person name="Cheng J.-F."/>
            <person name="Hugenholtz P."/>
            <person name="Woyke T."/>
            <person name="Wu D."/>
            <person name="Pukall R."/>
            <person name="Steenblock K."/>
            <person name="Brambilla E."/>
            <person name="Klenk H.-P."/>
            <person name="Eisen J.A."/>
        </authorList>
    </citation>
    <scope>NUCLEOTIDE SEQUENCE [LARGE SCALE GENOMIC DNA]</scope>
    <source>
        <strain evidence="3">DSM 19664 / LMG 22246 / CIP 109416 / KR-200</strain>
    </source>
</reference>
<sequence>MKPQKLSWVTIPLLIMVILNAIGGLLLIVAGPSMSAAMMQMGDPNMTGAGELSRGLMLGAGLLTLAAAVFTFVVRNAVIAGKNWGRIAAIVLFALNLLSFPLGTILGIFGLIGALDQEVQRYTSR</sequence>
<evidence type="ECO:0000313" key="2">
    <source>
        <dbReference type="EMBL" id="AFZ68483.1"/>
    </source>
</evidence>
<dbReference type="HOGENOM" id="CLU_1793310_0_0_0"/>
<accession>L0A3K8</accession>
<organism evidence="2 3">
    <name type="scientific">Deinococcus peraridilitoris (strain DSM 19664 / LMG 22246 / CIP 109416 / KR-200)</name>
    <dbReference type="NCBI Taxonomy" id="937777"/>
    <lineage>
        <taxon>Bacteria</taxon>
        <taxon>Thermotogati</taxon>
        <taxon>Deinococcota</taxon>
        <taxon>Deinococci</taxon>
        <taxon>Deinococcales</taxon>
        <taxon>Deinococcaceae</taxon>
        <taxon>Deinococcus</taxon>
    </lineage>
</organism>
<evidence type="ECO:0000313" key="3">
    <source>
        <dbReference type="Proteomes" id="UP000010467"/>
    </source>
</evidence>
<keyword evidence="3" id="KW-1185">Reference proteome</keyword>
<dbReference type="EMBL" id="CP003382">
    <property type="protein sequence ID" value="AFZ68483.1"/>
    <property type="molecule type" value="Genomic_DNA"/>
</dbReference>
<feature type="transmembrane region" description="Helical" evidence="1">
    <location>
        <begin position="52"/>
        <end position="75"/>
    </location>
</feature>
<feature type="transmembrane region" description="Helical" evidence="1">
    <location>
        <begin position="6"/>
        <end position="31"/>
    </location>
</feature>
<keyword evidence="1" id="KW-0472">Membrane</keyword>
<dbReference type="KEGG" id="dpd:Deipe_3034"/>
<evidence type="ECO:0008006" key="4">
    <source>
        <dbReference type="Google" id="ProtNLM"/>
    </source>
</evidence>
<protein>
    <recommendedName>
        <fullName evidence="4">DUF4064 domain-containing protein</fullName>
    </recommendedName>
</protein>
<dbReference type="RefSeq" id="WP_015236784.1">
    <property type="nucleotide sequence ID" value="NC_019793.1"/>
</dbReference>
<dbReference type="AlphaFoldDB" id="L0A3K8"/>
<keyword evidence="1" id="KW-1133">Transmembrane helix</keyword>
<dbReference type="STRING" id="937777.Deipe_3034"/>
<evidence type="ECO:0000256" key="1">
    <source>
        <dbReference type="SAM" id="Phobius"/>
    </source>
</evidence>
<dbReference type="PATRIC" id="fig|937777.3.peg.3049"/>
<keyword evidence="1" id="KW-0812">Transmembrane</keyword>
<name>L0A3K8_DEIPD</name>
<gene>
    <name evidence="2" type="ordered locus">Deipe_3034</name>
</gene>
<dbReference type="Proteomes" id="UP000010467">
    <property type="component" value="Chromosome"/>
</dbReference>
<proteinExistence type="predicted"/>